<dbReference type="AlphaFoldDB" id="A0A6L2MEJ1"/>
<proteinExistence type="predicted"/>
<comment type="caution">
    <text evidence="2">The sequence shown here is derived from an EMBL/GenBank/DDBJ whole genome shotgun (WGS) entry which is preliminary data.</text>
</comment>
<name>A0A6L2MEJ1_TANCI</name>
<feature type="compositionally biased region" description="Basic residues" evidence="1">
    <location>
        <begin position="137"/>
        <end position="147"/>
    </location>
</feature>
<gene>
    <name evidence="2" type="ORF">Tci_043927</name>
</gene>
<dbReference type="EMBL" id="BKCJ010006401">
    <property type="protein sequence ID" value="GEU71949.1"/>
    <property type="molecule type" value="Genomic_DNA"/>
</dbReference>
<evidence type="ECO:0000313" key="2">
    <source>
        <dbReference type="EMBL" id="GEU71949.1"/>
    </source>
</evidence>
<evidence type="ECO:0000256" key="1">
    <source>
        <dbReference type="SAM" id="MobiDB-lite"/>
    </source>
</evidence>
<sequence>MAEQQTIKYAPQWKNMTVDNVIFQTNNMVGNFTYPPNVPTYKPIMKFLRNCPLYNAFTNYPTVVYQNFLREFWSTLITCDPFPSTDEPETVDPEKRPIKEFLIKFLVLNGQQHSTLDIQTFCSSTGLDYNNGALSKKITKPKSKRPPTKTIESPPKPTEGSEQSHRVSSGTIPNPQDLERNIQLASMGLPSTLNEGTHKSEPLSKSTCKPTPCLEGSHNDKDLRGNKPPADMEPLHTTDADLSGTGAKMRLKKVMRKFLLLGMTWMRIFRMIKKLEIPPPKQDHPAPSHVQESASDSSSPDLKRFNNVFPLTERYLTDKLLEASLSSLNRSSTTISDLYKGLNVTTQLLKEISNTVKDDLATNEKINEATKTFTRISSHVTETALKREISSLRQDTSEIKSMMTKIYVAFYDHLSLAPSDSVTPKHYLTKIQANVEGENATTTATKEPPSHTEGETEEPRLAIPISSIPSTVIPPTQPITSIIIHPERSQQLQRLIKEKGLKLSLMMIGNGYHKKDKIQAKPDKTERKMESVKKSKLTKVNKKVNPIKVKVKDRAKAEELLNGPTRTHQMGRVGPFTIHEDL</sequence>
<feature type="region of interest" description="Disordered" evidence="1">
    <location>
        <begin position="436"/>
        <end position="458"/>
    </location>
</feature>
<accession>A0A6L2MEJ1</accession>
<feature type="compositionally biased region" description="Polar residues" evidence="1">
    <location>
        <begin position="290"/>
        <end position="300"/>
    </location>
</feature>
<organism evidence="2">
    <name type="scientific">Tanacetum cinerariifolium</name>
    <name type="common">Dalmatian daisy</name>
    <name type="synonym">Chrysanthemum cinerariifolium</name>
    <dbReference type="NCBI Taxonomy" id="118510"/>
    <lineage>
        <taxon>Eukaryota</taxon>
        <taxon>Viridiplantae</taxon>
        <taxon>Streptophyta</taxon>
        <taxon>Embryophyta</taxon>
        <taxon>Tracheophyta</taxon>
        <taxon>Spermatophyta</taxon>
        <taxon>Magnoliopsida</taxon>
        <taxon>eudicotyledons</taxon>
        <taxon>Gunneridae</taxon>
        <taxon>Pentapetalae</taxon>
        <taxon>asterids</taxon>
        <taxon>campanulids</taxon>
        <taxon>Asterales</taxon>
        <taxon>Asteraceae</taxon>
        <taxon>Asteroideae</taxon>
        <taxon>Anthemideae</taxon>
        <taxon>Anthemidinae</taxon>
        <taxon>Tanacetum</taxon>
    </lineage>
</organism>
<reference evidence="2" key="1">
    <citation type="journal article" date="2019" name="Sci. Rep.">
        <title>Draft genome of Tanacetum cinerariifolium, the natural source of mosquito coil.</title>
        <authorList>
            <person name="Yamashiro T."/>
            <person name="Shiraishi A."/>
            <person name="Satake H."/>
            <person name="Nakayama K."/>
        </authorList>
    </citation>
    <scope>NUCLEOTIDE SEQUENCE</scope>
</reference>
<feature type="region of interest" description="Disordered" evidence="1">
    <location>
        <begin position="133"/>
        <end position="176"/>
    </location>
</feature>
<feature type="region of interest" description="Disordered" evidence="1">
    <location>
        <begin position="279"/>
        <end position="301"/>
    </location>
</feature>
<protein>
    <submittedName>
        <fullName evidence="2">Uncharacterized protein</fullName>
    </submittedName>
</protein>
<feature type="compositionally biased region" description="Basic and acidic residues" evidence="1">
    <location>
        <begin position="448"/>
        <end position="458"/>
    </location>
</feature>
<feature type="region of interest" description="Disordered" evidence="1">
    <location>
        <begin position="190"/>
        <end position="241"/>
    </location>
</feature>